<name>A0A9Q1GM45_9CARY</name>
<gene>
    <name evidence="1" type="ORF">Cgig2_028264</name>
</gene>
<evidence type="ECO:0000313" key="1">
    <source>
        <dbReference type="EMBL" id="KAJ8421979.1"/>
    </source>
</evidence>
<reference evidence="1" key="1">
    <citation type="submission" date="2022-04" db="EMBL/GenBank/DDBJ databases">
        <title>Carnegiea gigantea Genome sequencing and assembly v2.</title>
        <authorList>
            <person name="Copetti D."/>
            <person name="Sanderson M.J."/>
            <person name="Burquez A."/>
            <person name="Wojciechowski M.F."/>
        </authorList>
    </citation>
    <scope>NUCLEOTIDE SEQUENCE</scope>
    <source>
        <strain evidence="1">SGP5-SGP5p</strain>
        <tissue evidence="1">Aerial part</tissue>
    </source>
</reference>
<dbReference type="EMBL" id="JAKOGI010002448">
    <property type="protein sequence ID" value="KAJ8421979.1"/>
    <property type="molecule type" value="Genomic_DNA"/>
</dbReference>
<dbReference type="Proteomes" id="UP001153076">
    <property type="component" value="Unassembled WGS sequence"/>
</dbReference>
<dbReference type="AlphaFoldDB" id="A0A9Q1GM45"/>
<accession>A0A9Q1GM45</accession>
<comment type="caution">
    <text evidence="1">The sequence shown here is derived from an EMBL/GenBank/DDBJ whole genome shotgun (WGS) entry which is preliminary data.</text>
</comment>
<sequence>MAKKKLPTFPEKPFIFKEMRCTLLQAPLKGGVLYHYTIAIAEAPLKGKLQTIRNMDGSANQGCNAGDKKYICPKCRSVYEIEYNVNRSQKNFLKPYFACIKCGGFLFWAEEDEIRGGMQLSQSTATSKRKQLVVSGGCHCNELIIELRDQITGIAKDVTEMRMEMKGILGRNIDTSRIVMLHHLLPIPLQQLKIPQCYPLLQW</sequence>
<keyword evidence="2" id="KW-1185">Reference proteome</keyword>
<protein>
    <submittedName>
        <fullName evidence="1">Uncharacterized protein</fullName>
    </submittedName>
</protein>
<organism evidence="1 2">
    <name type="scientific">Carnegiea gigantea</name>
    <dbReference type="NCBI Taxonomy" id="171969"/>
    <lineage>
        <taxon>Eukaryota</taxon>
        <taxon>Viridiplantae</taxon>
        <taxon>Streptophyta</taxon>
        <taxon>Embryophyta</taxon>
        <taxon>Tracheophyta</taxon>
        <taxon>Spermatophyta</taxon>
        <taxon>Magnoliopsida</taxon>
        <taxon>eudicotyledons</taxon>
        <taxon>Gunneridae</taxon>
        <taxon>Pentapetalae</taxon>
        <taxon>Caryophyllales</taxon>
        <taxon>Cactineae</taxon>
        <taxon>Cactaceae</taxon>
        <taxon>Cactoideae</taxon>
        <taxon>Echinocereeae</taxon>
        <taxon>Carnegiea</taxon>
    </lineage>
</organism>
<proteinExistence type="predicted"/>
<evidence type="ECO:0000313" key="2">
    <source>
        <dbReference type="Proteomes" id="UP001153076"/>
    </source>
</evidence>